<keyword evidence="1" id="KW-0732">Signal</keyword>
<dbReference type="AlphaFoldDB" id="A0A5P2FXC1"/>
<feature type="chain" id="PRO_5024334991" description="GLPGLI family protein" evidence="1">
    <location>
        <begin position="25"/>
        <end position="210"/>
    </location>
</feature>
<evidence type="ECO:0008006" key="4">
    <source>
        <dbReference type="Google" id="ProtNLM"/>
    </source>
</evidence>
<name>A0A5P2FXC1_9BACT</name>
<dbReference type="OrthoDB" id="673798at2"/>
<organism evidence="2 3">
    <name type="scientific">Rhizosphaericola mali</name>
    <dbReference type="NCBI Taxonomy" id="2545455"/>
    <lineage>
        <taxon>Bacteria</taxon>
        <taxon>Pseudomonadati</taxon>
        <taxon>Bacteroidota</taxon>
        <taxon>Chitinophagia</taxon>
        <taxon>Chitinophagales</taxon>
        <taxon>Chitinophagaceae</taxon>
        <taxon>Rhizosphaericola</taxon>
    </lineage>
</organism>
<keyword evidence="3" id="KW-1185">Reference proteome</keyword>
<accession>A0A5P2FXC1</accession>
<dbReference type="RefSeq" id="WP_131329053.1">
    <property type="nucleotide sequence ID" value="NZ_CP044016.1"/>
</dbReference>
<protein>
    <recommendedName>
        <fullName evidence="4">GLPGLI family protein</fullName>
    </recommendedName>
</protein>
<reference evidence="2 3" key="1">
    <citation type="submission" date="2019-09" db="EMBL/GenBank/DDBJ databases">
        <title>Complete genome sequence of Arachidicoccus sp. B3-10 isolated from apple orchard soil.</title>
        <authorList>
            <person name="Kim H.S."/>
            <person name="Han K.-I."/>
            <person name="Suh M.K."/>
            <person name="Lee K.C."/>
            <person name="Eom M.K."/>
            <person name="Kim J.-S."/>
            <person name="Kang S.W."/>
            <person name="Sin Y."/>
            <person name="Lee J.-S."/>
        </authorList>
    </citation>
    <scope>NUCLEOTIDE SEQUENCE [LARGE SCALE GENOMIC DNA]</scope>
    <source>
        <strain evidence="2 3">B3-10</strain>
    </source>
</reference>
<gene>
    <name evidence="2" type="ORF">E0W69_005625</name>
</gene>
<dbReference type="KEGG" id="arac:E0W69_005625"/>
<dbReference type="EMBL" id="CP044016">
    <property type="protein sequence ID" value="QES88166.1"/>
    <property type="molecule type" value="Genomic_DNA"/>
</dbReference>
<dbReference type="Proteomes" id="UP000292424">
    <property type="component" value="Chromosome"/>
</dbReference>
<proteinExistence type="predicted"/>
<evidence type="ECO:0000256" key="1">
    <source>
        <dbReference type="SAM" id="SignalP"/>
    </source>
</evidence>
<sequence>MNFRIFLFMLFSLICWCNFSIAQAYQRGDTTLNIFIINDTLKYFEFYSSGFLHENVEVGLLSRKNDTTYSLKYTNEGNFTPFEIFFQENSVSVKKLSSKGYMAYIINEKPFPKIKDSTSQIVSQFHLNYPIFYKNLNKAFIKVYEYPCFESKTKTILFRKGSEIEEKWKYGLRRRYGPIKNVTWIAADFGGKFIGWLLLSDVKQKFKKEL</sequence>
<feature type="signal peptide" evidence="1">
    <location>
        <begin position="1"/>
        <end position="24"/>
    </location>
</feature>
<evidence type="ECO:0000313" key="3">
    <source>
        <dbReference type="Proteomes" id="UP000292424"/>
    </source>
</evidence>
<evidence type="ECO:0000313" key="2">
    <source>
        <dbReference type="EMBL" id="QES88166.1"/>
    </source>
</evidence>